<sequence length="605" mass="63249">MKFLPFSLLACGAIASPGPLIPPEYCQCPCDAPSAQPQGSIQGSALGQPHGYGQGSGPGQHQGSVQGSASASGSGSGSGPGSGVGSGPGQRTGSGLGAGSGLGIGATSGAGSSSGSGAGFGIEVITRDVAVIGGGSTGTFAAIKLRDLNHTVVVIEKEDHLGGHVNTYTDVETGQTLDYTVVIFHDIPVVRNYFSRFHIPLAPIQTNGQTVLPIDFTTGLPNVAGASSPNATQAALQVYAAQLAKYPYLSSGFFELPEKIPEDLLIPFGDFVAKYKLDAMVPLAFQYCQGFGDLLSLPSLYVLKFFDLSVLQGIQAGFLTTARHDNIELWEKAQAELGHDALTSSRVIGVSRASPDSNGYSTILVTGPSGPKIIQAREILYTAPPRVQDNLIPFSLDAREQSILSRFTNHTYWAGLIRNSGVPPGTAIWNSNPTQPYNLAELPGPYNLVGQQIPGLAAFYYAAGSTPGTQPSDDEVKADVLRKLRNLQLTSFGGMIAPSGGPNGTNSTNTTALGPPEILDISNHCPFEFTVEAEAIAEGFYRDLASLQGYRGLWWTGASFHVHDSSRLWAFTEVVVMQMVSALRGGARGKNGYAPPPPPPKGGQV</sequence>
<accession>A0ABQ8FYA8</accession>
<evidence type="ECO:0000313" key="3">
    <source>
        <dbReference type="EMBL" id="KAH7036292.1"/>
    </source>
</evidence>
<feature type="region of interest" description="Disordered" evidence="1">
    <location>
        <begin position="37"/>
        <end position="100"/>
    </location>
</feature>
<dbReference type="Pfam" id="PF13450">
    <property type="entry name" value="NAD_binding_8"/>
    <property type="match status" value="1"/>
</dbReference>
<feature type="signal peptide" evidence="2">
    <location>
        <begin position="1"/>
        <end position="15"/>
    </location>
</feature>
<gene>
    <name evidence="3" type="ORF">B0J12DRAFT_270132</name>
</gene>
<dbReference type="InterPro" id="IPR052258">
    <property type="entry name" value="Diverse_Func_Domain-Protein"/>
</dbReference>
<dbReference type="Gene3D" id="3.30.70.1990">
    <property type="match status" value="1"/>
</dbReference>
<dbReference type="Proteomes" id="UP000774617">
    <property type="component" value="Unassembled WGS sequence"/>
</dbReference>
<proteinExistence type="predicted"/>
<evidence type="ECO:0000256" key="1">
    <source>
        <dbReference type="SAM" id="MobiDB-lite"/>
    </source>
</evidence>
<comment type="caution">
    <text evidence="3">The sequence shown here is derived from an EMBL/GenBank/DDBJ whole genome shotgun (WGS) entry which is preliminary data.</text>
</comment>
<evidence type="ECO:0000313" key="4">
    <source>
        <dbReference type="Proteomes" id="UP000774617"/>
    </source>
</evidence>
<dbReference type="Gene3D" id="1.10.405.20">
    <property type="match status" value="1"/>
</dbReference>
<feature type="compositionally biased region" description="Gly residues" evidence="1">
    <location>
        <begin position="74"/>
        <end position="100"/>
    </location>
</feature>
<feature type="compositionally biased region" description="Low complexity" evidence="1">
    <location>
        <begin position="61"/>
        <end position="73"/>
    </location>
</feature>
<keyword evidence="4" id="KW-1185">Reference proteome</keyword>
<reference evidence="3 4" key="1">
    <citation type="journal article" date="2021" name="Nat. Commun.">
        <title>Genetic determinants of endophytism in the Arabidopsis root mycobiome.</title>
        <authorList>
            <person name="Mesny F."/>
            <person name="Miyauchi S."/>
            <person name="Thiergart T."/>
            <person name="Pickel B."/>
            <person name="Atanasova L."/>
            <person name="Karlsson M."/>
            <person name="Huettel B."/>
            <person name="Barry K.W."/>
            <person name="Haridas S."/>
            <person name="Chen C."/>
            <person name="Bauer D."/>
            <person name="Andreopoulos W."/>
            <person name="Pangilinan J."/>
            <person name="LaButti K."/>
            <person name="Riley R."/>
            <person name="Lipzen A."/>
            <person name="Clum A."/>
            <person name="Drula E."/>
            <person name="Henrissat B."/>
            <person name="Kohler A."/>
            <person name="Grigoriev I.V."/>
            <person name="Martin F.M."/>
            <person name="Hacquard S."/>
        </authorList>
    </citation>
    <scope>NUCLEOTIDE SEQUENCE [LARGE SCALE GENOMIC DNA]</scope>
    <source>
        <strain evidence="3 4">MPI-SDFR-AT-0080</strain>
    </source>
</reference>
<dbReference type="EMBL" id="JAGTJR010000036">
    <property type="protein sequence ID" value="KAH7036292.1"/>
    <property type="molecule type" value="Genomic_DNA"/>
</dbReference>
<dbReference type="PANTHER" id="PTHR37612:SF20">
    <property type="entry name" value="PER-HEXAMER REPEAT PROTEIN 5-RELATED"/>
    <property type="match status" value="1"/>
</dbReference>
<protein>
    <recommendedName>
        <fullName evidence="5">Amine oxidase</fullName>
    </recommendedName>
</protein>
<keyword evidence="2" id="KW-0732">Signal</keyword>
<dbReference type="PANTHER" id="PTHR37612">
    <property type="entry name" value="FIBROIN HEAVY CHAIN FIB-H LIKE PROTEIN"/>
    <property type="match status" value="1"/>
</dbReference>
<evidence type="ECO:0000256" key="2">
    <source>
        <dbReference type="SAM" id="SignalP"/>
    </source>
</evidence>
<feature type="chain" id="PRO_5047166236" description="Amine oxidase" evidence="2">
    <location>
        <begin position="16"/>
        <end position="605"/>
    </location>
</feature>
<dbReference type="SUPFAM" id="SSF51905">
    <property type="entry name" value="FAD/NAD(P)-binding domain"/>
    <property type="match status" value="1"/>
</dbReference>
<dbReference type="InterPro" id="IPR036188">
    <property type="entry name" value="FAD/NAD-bd_sf"/>
</dbReference>
<evidence type="ECO:0008006" key="5">
    <source>
        <dbReference type="Google" id="ProtNLM"/>
    </source>
</evidence>
<name>A0ABQ8FYA8_9PEZI</name>
<feature type="compositionally biased region" description="Gly residues" evidence="1">
    <location>
        <begin position="50"/>
        <end position="60"/>
    </location>
</feature>
<organism evidence="3 4">
    <name type="scientific">Macrophomina phaseolina</name>
    <dbReference type="NCBI Taxonomy" id="35725"/>
    <lineage>
        <taxon>Eukaryota</taxon>
        <taxon>Fungi</taxon>
        <taxon>Dikarya</taxon>
        <taxon>Ascomycota</taxon>
        <taxon>Pezizomycotina</taxon>
        <taxon>Dothideomycetes</taxon>
        <taxon>Dothideomycetes incertae sedis</taxon>
        <taxon>Botryosphaeriales</taxon>
        <taxon>Botryosphaeriaceae</taxon>
        <taxon>Macrophomina</taxon>
    </lineage>
</organism>
<dbReference type="Gene3D" id="3.50.50.60">
    <property type="entry name" value="FAD/NAD(P)-binding domain"/>
    <property type="match status" value="1"/>
</dbReference>